<sequence>MRQISKKACCSISNIGGLLVNVSFSILVAVTFSTLVASFQHLQLYILSSRYSDVSTLSDRGPIYNKLTGPIRGLPPNLNELALKSNSLSGPLGRNEFSGLTRLVVAELSENSLTGEVGSWFFLLPALQQADLAGNQFTAVNVAKPPPASELVAVDLSYNQIEGLLTENFSEYPALRSLSLRYNRLRGPIPGRYGGRGSPLRRLYLDGNYLNGSPPEAFFSGGGLDSGSLGDNCLERCPARSGLCLKSQKPAAICRQAYGGKPKS</sequence>
<keyword evidence="3" id="KW-1185">Reference proteome</keyword>
<evidence type="ECO:0000256" key="1">
    <source>
        <dbReference type="SAM" id="Phobius"/>
    </source>
</evidence>
<dbReference type="SUPFAM" id="SSF52058">
    <property type="entry name" value="L domain-like"/>
    <property type="match status" value="1"/>
</dbReference>
<dbReference type="Pfam" id="PF00560">
    <property type="entry name" value="LRR_1"/>
    <property type="match status" value="2"/>
</dbReference>
<feature type="transmembrane region" description="Helical" evidence="1">
    <location>
        <begin position="12"/>
        <end position="39"/>
    </location>
</feature>
<comment type="caution">
    <text evidence="2">The sequence shown here is derived from an EMBL/GenBank/DDBJ whole genome shotgun (WGS) entry which is preliminary data.</text>
</comment>
<dbReference type="Proteomes" id="UP001153555">
    <property type="component" value="Unassembled WGS sequence"/>
</dbReference>
<keyword evidence="1" id="KW-1133">Transmembrane helix</keyword>
<dbReference type="OrthoDB" id="676979at2759"/>
<proteinExistence type="predicted"/>
<evidence type="ECO:0000313" key="3">
    <source>
        <dbReference type="Proteomes" id="UP001153555"/>
    </source>
</evidence>
<dbReference type="PANTHER" id="PTHR48009:SF9">
    <property type="entry name" value="LRR RECEPTOR-LIKE SERINE_THREONINE-PROTEIN KINASE GSO1"/>
    <property type="match status" value="1"/>
</dbReference>
<dbReference type="PANTHER" id="PTHR48009">
    <property type="entry name" value="LEUCINE-RICH REPEAT (LRR) FAMILY PROTEIN"/>
    <property type="match status" value="1"/>
</dbReference>
<keyword evidence="1" id="KW-0812">Transmembrane</keyword>
<evidence type="ECO:0000313" key="2">
    <source>
        <dbReference type="EMBL" id="CAA0806767.1"/>
    </source>
</evidence>
<keyword evidence="1" id="KW-0472">Membrane</keyword>
<dbReference type="InterPro" id="IPR053213">
    <property type="entry name" value="RLP29"/>
</dbReference>
<accession>A0A9N7MHH9</accession>
<organism evidence="2 3">
    <name type="scientific">Striga hermonthica</name>
    <name type="common">Purple witchweed</name>
    <name type="synonym">Buchnera hermonthica</name>
    <dbReference type="NCBI Taxonomy" id="68872"/>
    <lineage>
        <taxon>Eukaryota</taxon>
        <taxon>Viridiplantae</taxon>
        <taxon>Streptophyta</taxon>
        <taxon>Embryophyta</taxon>
        <taxon>Tracheophyta</taxon>
        <taxon>Spermatophyta</taxon>
        <taxon>Magnoliopsida</taxon>
        <taxon>eudicotyledons</taxon>
        <taxon>Gunneridae</taxon>
        <taxon>Pentapetalae</taxon>
        <taxon>asterids</taxon>
        <taxon>lamiids</taxon>
        <taxon>Lamiales</taxon>
        <taxon>Orobanchaceae</taxon>
        <taxon>Buchnereae</taxon>
        <taxon>Striga</taxon>
    </lineage>
</organism>
<dbReference type="AlphaFoldDB" id="A0A9N7MHH9"/>
<gene>
    <name evidence="2" type="ORF">SHERM_09650</name>
</gene>
<dbReference type="InterPro" id="IPR001611">
    <property type="entry name" value="Leu-rich_rpt"/>
</dbReference>
<dbReference type="InterPro" id="IPR032675">
    <property type="entry name" value="LRR_dom_sf"/>
</dbReference>
<name>A0A9N7MHH9_STRHE</name>
<reference evidence="2" key="1">
    <citation type="submission" date="2019-12" db="EMBL/GenBank/DDBJ databases">
        <authorList>
            <person name="Scholes J."/>
        </authorList>
    </citation>
    <scope>NUCLEOTIDE SEQUENCE</scope>
</reference>
<dbReference type="Gene3D" id="3.80.10.10">
    <property type="entry name" value="Ribonuclease Inhibitor"/>
    <property type="match status" value="1"/>
</dbReference>
<dbReference type="EMBL" id="CACSLK010000984">
    <property type="protein sequence ID" value="CAA0806767.1"/>
    <property type="molecule type" value="Genomic_DNA"/>
</dbReference>
<protein>
    <submittedName>
        <fullName evidence="2">Leucine-rich repeat (LRR) family protein</fullName>
    </submittedName>
</protein>